<keyword evidence="1" id="KW-0472">Membrane</keyword>
<accession>A0AAN4Z9D4</accession>
<feature type="transmembrane region" description="Helical" evidence="1">
    <location>
        <begin position="84"/>
        <end position="103"/>
    </location>
</feature>
<feature type="non-terminal residue" evidence="2">
    <location>
        <position position="140"/>
    </location>
</feature>
<sequence>STEGRWSAGLNGDAGSVLSSSARSPLSNFCCFDDLGNSTGSSVSFSTTTLLCFCFLFSSLLFNSFLRRAISRPSKCTDFNCGSSICFTPFLLVSGILVVFSVLDGGGRKSAECRCGISLDESRSGCESLTPEARIGKESQ</sequence>
<dbReference type="Proteomes" id="UP001328107">
    <property type="component" value="Unassembled WGS sequence"/>
</dbReference>
<organism evidence="2 3">
    <name type="scientific">Pristionchus mayeri</name>
    <dbReference type="NCBI Taxonomy" id="1317129"/>
    <lineage>
        <taxon>Eukaryota</taxon>
        <taxon>Metazoa</taxon>
        <taxon>Ecdysozoa</taxon>
        <taxon>Nematoda</taxon>
        <taxon>Chromadorea</taxon>
        <taxon>Rhabditida</taxon>
        <taxon>Rhabditina</taxon>
        <taxon>Diplogasteromorpha</taxon>
        <taxon>Diplogasteroidea</taxon>
        <taxon>Neodiplogasteridae</taxon>
        <taxon>Pristionchus</taxon>
    </lineage>
</organism>
<proteinExistence type="predicted"/>
<name>A0AAN4Z9D4_9BILA</name>
<dbReference type="EMBL" id="BTRK01000001">
    <property type="protein sequence ID" value="GMR32880.1"/>
    <property type="molecule type" value="Genomic_DNA"/>
</dbReference>
<feature type="transmembrane region" description="Helical" evidence="1">
    <location>
        <begin position="43"/>
        <end position="63"/>
    </location>
</feature>
<feature type="non-terminal residue" evidence="2">
    <location>
        <position position="1"/>
    </location>
</feature>
<protein>
    <submittedName>
        <fullName evidence="2">Uncharacterized protein</fullName>
    </submittedName>
</protein>
<dbReference type="AlphaFoldDB" id="A0AAN4Z9D4"/>
<keyword evidence="1" id="KW-1133">Transmembrane helix</keyword>
<keyword evidence="3" id="KW-1185">Reference proteome</keyword>
<evidence type="ECO:0000313" key="2">
    <source>
        <dbReference type="EMBL" id="GMR32880.1"/>
    </source>
</evidence>
<evidence type="ECO:0000256" key="1">
    <source>
        <dbReference type="SAM" id="Phobius"/>
    </source>
</evidence>
<reference evidence="3" key="1">
    <citation type="submission" date="2022-10" db="EMBL/GenBank/DDBJ databases">
        <title>Genome assembly of Pristionchus species.</title>
        <authorList>
            <person name="Yoshida K."/>
            <person name="Sommer R.J."/>
        </authorList>
    </citation>
    <scope>NUCLEOTIDE SEQUENCE [LARGE SCALE GENOMIC DNA]</scope>
    <source>
        <strain evidence="3">RS5460</strain>
    </source>
</reference>
<keyword evidence="1" id="KW-0812">Transmembrane</keyword>
<gene>
    <name evidence="2" type="ORF">PMAYCL1PPCAC_03075</name>
</gene>
<evidence type="ECO:0000313" key="3">
    <source>
        <dbReference type="Proteomes" id="UP001328107"/>
    </source>
</evidence>
<comment type="caution">
    <text evidence="2">The sequence shown here is derived from an EMBL/GenBank/DDBJ whole genome shotgun (WGS) entry which is preliminary data.</text>
</comment>